<evidence type="ECO:0000313" key="4">
    <source>
        <dbReference type="EMBL" id="CAB5007718.1"/>
    </source>
</evidence>
<dbReference type="SUPFAM" id="SSF53474">
    <property type="entry name" value="alpha/beta-Hydrolases"/>
    <property type="match status" value="1"/>
</dbReference>
<dbReference type="PANTHER" id="PTHR43433">
    <property type="entry name" value="HYDROLASE, ALPHA/BETA FOLD FAMILY PROTEIN"/>
    <property type="match status" value="1"/>
</dbReference>
<name>A0A6J6S6N7_9ZZZZ</name>
<organism evidence="2">
    <name type="scientific">freshwater metagenome</name>
    <dbReference type="NCBI Taxonomy" id="449393"/>
    <lineage>
        <taxon>unclassified sequences</taxon>
        <taxon>metagenomes</taxon>
        <taxon>ecological metagenomes</taxon>
    </lineage>
</organism>
<dbReference type="PRINTS" id="PR00111">
    <property type="entry name" value="ABHYDROLASE"/>
</dbReference>
<dbReference type="InterPro" id="IPR029058">
    <property type="entry name" value="AB_hydrolase_fold"/>
</dbReference>
<sequence length="257" mass="28302">MPTHKLNGTELYYEVTGTGPWIVFAHGGEGTRLHWWAQVAALQHCFRCVTYDARGFGQSAVGAMVQTDNVYRDDLLSLLDHLEIDRAHLVGHSMGGLAVSGVAISAPARVDRLVMSDTPFNFATAALAEWSTLMLDKITSGWNVFDHLFAPGFDERCPDLSYLYRGLSRLNPVRDGPKGLEAYESWRDQPIVDYREFAVPTLFIVGTEDELTLPWLMRATAEAVGGSTLVEIQDSGHSSYAEQAAVYNAVLEGFLSA</sequence>
<dbReference type="Pfam" id="PF00561">
    <property type="entry name" value="Abhydrolase_1"/>
    <property type="match status" value="1"/>
</dbReference>
<protein>
    <submittedName>
        <fullName evidence="2">Unannotated protein</fullName>
    </submittedName>
</protein>
<feature type="domain" description="AB hydrolase-1" evidence="1">
    <location>
        <begin position="20"/>
        <end position="242"/>
    </location>
</feature>
<evidence type="ECO:0000313" key="3">
    <source>
        <dbReference type="EMBL" id="CAB4944452.1"/>
    </source>
</evidence>
<evidence type="ECO:0000259" key="1">
    <source>
        <dbReference type="Pfam" id="PF00561"/>
    </source>
</evidence>
<dbReference type="EMBL" id="CAFBMH010000277">
    <property type="protein sequence ID" value="CAB4944452.1"/>
    <property type="molecule type" value="Genomic_DNA"/>
</dbReference>
<evidence type="ECO:0000313" key="2">
    <source>
        <dbReference type="EMBL" id="CAB4730461.1"/>
    </source>
</evidence>
<dbReference type="PANTHER" id="PTHR43433:SF10">
    <property type="entry name" value="AB HYDROLASE-1 DOMAIN-CONTAINING PROTEIN"/>
    <property type="match status" value="1"/>
</dbReference>
<dbReference type="EMBL" id="CAEZYR010000010">
    <property type="protein sequence ID" value="CAB4730461.1"/>
    <property type="molecule type" value="Genomic_DNA"/>
</dbReference>
<reference evidence="2" key="1">
    <citation type="submission" date="2020-05" db="EMBL/GenBank/DDBJ databases">
        <authorList>
            <person name="Chiriac C."/>
            <person name="Salcher M."/>
            <person name="Ghai R."/>
            <person name="Kavagutti S V."/>
        </authorList>
    </citation>
    <scope>NUCLEOTIDE SEQUENCE</scope>
</reference>
<dbReference type="EMBL" id="CAFBOS010000143">
    <property type="protein sequence ID" value="CAB5007718.1"/>
    <property type="molecule type" value="Genomic_DNA"/>
</dbReference>
<proteinExistence type="predicted"/>
<accession>A0A6J6S6N7</accession>
<gene>
    <name evidence="2" type="ORF">UFOPK2754_00441</name>
    <name evidence="3" type="ORF">UFOPK3543_03434</name>
    <name evidence="4" type="ORF">UFOPK3967_02066</name>
</gene>
<dbReference type="InterPro" id="IPR050471">
    <property type="entry name" value="AB_hydrolase"/>
</dbReference>
<dbReference type="InterPro" id="IPR000073">
    <property type="entry name" value="AB_hydrolase_1"/>
</dbReference>
<dbReference type="AlphaFoldDB" id="A0A6J6S6N7"/>
<dbReference type="Gene3D" id="3.40.50.1820">
    <property type="entry name" value="alpha/beta hydrolase"/>
    <property type="match status" value="1"/>
</dbReference>